<dbReference type="PANTHER" id="PTHR10695:SF46">
    <property type="entry name" value="BIFUNCTIONAL COENZYME A SYNTHASE-RELATED"/>
    <property type="match status" value="1"/>
</dbReference>
<dbReference type="STRING" id="1111728.GCA_000427805_00533"/>
<evidence type="ECO:0000256" key="3">
    <source>
        <dbReference type="ARBA" id="ARBA00022679"/>
    </source>
</evidence>
<keyword evidence="4 8" id="KW-0547">Nucleotide-binding</keyword>
<evidence type="ECO:0000256" key="7">
    <source>
        <dbReference type="ARBA" id="ARBA00022993"/>
    </source>
</evidence>
<sequence length="207" mass="23017">MSYIVALTGGIGSGKSTVSDAFSRLGVPVVDADIIARQVVKPGTVALQQIAQHFGSSILLADGSLDRKKLRAKIFSDPDEKQWLNRLLHPLIQQQTQQQISSIKAPYLLWVVPLLVENNLCWRANRILVVDVSIETQLRRTMARDGTNQQQAEQILAAQTSRAARLSYADDVLNNDGSSDELMNKIAQLHQKYLTLAHEFNRQDSSI</sequence>
<comment type="subcellular location">
    <subcellularLocation>
        <location evidence="8">Cytoplasm</location>
    </subcellularLocation>
</comment>
<keyword evidence="3 8" id="KW-0808">Transferase</keyword>
<evidence type="ECO:0000256" key="9">
    <source>
        <dbReference type="NCBIfam" id="TIGR00152"/>
    </source>
</evidence>
<dbReference type="GO" id="GO:0005737">
    <property type="term" value="C:cytoplasm"/>
    <property type="evidence" value="ECO:0007669"/>
    <property type="project" value="UniProtKB-SubCell"/>
</dbReference>
<dbReference type="FunFam" id="3.40.50.300:FF:000518">
    <property type="entry name" value="Dephospho-CoA kinase"/>
    <property type="match status" value="1"/>
</dbReference>
<comment type="function">
    <text evidence="8">Catalyzes the phosphorylation of the 3'-hydroxyl group of dephosphocoenzyme A to form coenzyme A.</text>
</comment>
<dbReference type="GO" id="GO:0004140">
    <property type="term" value="F:dephospho-CoA kinase activity"/>
    <property type="evidence" value="ECO:0007669"/>
    <property type="project" value="UniProtKB-UniRule"/>
</dbReference>
<dbReference type="Pfam" id="PF01121">
    <property type="entry name" value="CoaE"/>
    <property type="match status" value="1"/>
</dbReference>
<keyword evidence="6 8" id="KW-0067">ATP-binding</keyword>
<dbReference type="GO" id="GO:0015937">
    <property type="term" value="P:coenzyme A biosynthetic process"/>
    <property type="evidence" value="ECO:0007669"/>
    <property type="project" value="UniProtKB-UniRule"/>
</dbReference>
<feature type="binding site" evidence="8">
    <location>
        <begin position="12"/>
        <end position="17"/>
    </location>
    <ligand>
        <name>ATP</name>
        <dbReference type="ChEBI" id="CHEBI:30616"/>
    </ligand>
</feature>
<organism evidence="10 11">
    <name type="scientific">Budvicia aquatica</name>
    <dbReference type="NCBI Taxonomy" id="82979"/>
    <lineage>
        <taxon>Bacteria</taxon>
        <taxon>Pseudomonadati</taxon>
        <taxon>Pseudomonadota</taxon>
        <taxon>Gammaproteobacteria</taxon>
        <taxon>Enterobacterales</taxon>
        <taxon>Budviciaceae</taxon>
        <taxon>Budvicia</taxon>
    </lineage>
</organism>
<evidence type="ECO:0000313" key="10">
    <source>
        <dbReference type="EMBL" id="PHI29633.1"/>
    </source>
</evidence>
<comment type="similarity">
    <text evidence="1 8">Belongs to the CoaE family.</text>
</comment>
<gene>
    <name evidence="8" type="primary">coaE</name>
    <name evidence="10" type="ORF">CRN84_09960</name>
</gene>
<dbReference type="OrthoDB" id="9812943at2"/>
<proteinExistence type="inferred from homology"/>
<protein>
    <recommendedName>
        <fullName evidence="8 9">Dephospho-CoA kinase</fullName>
        <ecNumber evidence="8 9">2.7.1.24</ecNumber>
    </recommendedName>
    <alternativeName>
        <fullName evidence="8">Dephosphocoenzyme A kinase</fullName>
    </alternativeName>
</protein>
<evidence type="ECO:0000256" key="8">
    <source>
        <dbReference type="HAMAP-Rule" id="MF_00376"/>
    </source>
</evidence>
<comment type="pathway">
    <text evidence="8">Cofactor biosynthesis; coenzyme A biosynthesis; CoA from (R)-pantothenate: step 5/5.</text>
</comment>
<dbReference type="SUPFAM" id="SSF52540">
    <property type="entry name" value="P-loop containing nucleoside triphosphate hydrolases"/>
    <property type="match status" value="1"/>
</dbReference>
<comment type="caution">
    <text evidence="10">The sequence shown here is derived from an EMBL/GenBank/DDBJ whole genome shotgun (WGS) entry which is preliminary data.</text>
</comment>
<keyword evidence="11" id="KW-1185">Reference proteome</keyword>
<keyword evidence="7 8" id="KW-0173">Coenzyme A biosynthesis</keyword>
<evidence type="ECO:0000256" key="2">
    <source>
        <dbReference type="ARBA" id="ARBA00022490"/>
    </source>
</evidence>
<dbReference type="NCBIfam" id="TIGR00152">
    <property type="entry name" value="dephospho-CoA kinase"/>
    <property type="match status" value="1"/>
</dbReference>
<evidence type="ECO:0000256" key="5">
    <source>
        <dbReference type="ARBA" id="ARBA00022777"/>
    </source>
</evidence>
<dbReference type="PROSITE" id="PS51219">
    <property type="entry name" value="DPCK"/>
    <property type="match status" value="1"/>
</dbReference>
<accession>A0A2C6DLR4</accession>
<dbReference type="UniPathway" id="UPA00241">
    <property type="reaction ID" value="UER00356"/>
</dbReference>
<keyword evidence="2 8" id="KW-0963">Cytoplasm</keyword>
<dbReference type="CDD" id="cd02022">
    <property type="entry name" value="DPCK"/>
    <property type="match status" value="1"/>
</dbReference>
<dbReference type="GO" id="GO:0005524">
    <property type="term" value="F:ATP binding"/>
    <property type="evidence" value="ECO:0007669"/>
    <property type="project" value="UniProtKB-UniRule"/>
</dbReference>
<evidence type="ECO:0000256" key="4">
    <source>
        <dbReference type="ARBA" id="ARBA00022741"/>
    </source>
</evidence>
<dbReference type="EMBL" id="PDDX01000001">
    <property type="protein sequence ID" value="PHI29633.1"/>
    <property type="molecule type" value="Genomic_DNA"/>
</dbReference>
<dbReference type="RefSeq" id="WP_029093137.1">
    <property type="nucleotide sequence ID" value="NZ_BRLG01000002.1"/>
</dbReference>
<dbReference type="Proteomes" id="UP000224974">
    <property type="component" value="Unassembled WGS sequence"/>
</dbReference>
<dbReference type="InterPro" id="IPR027417">
    <property type="entry name" value="P-loop_NTPase"/>
</dbReference>
<reference evidence="11" key="1">
    <citation type="submission" date="2017-09" db="EMBL/GenBank/DDBJ databases">
        <title>FDA dAtabase for Regulatory Grade micrObial Sequences (FDA-ARGOS): Supporting development and validation of Infectious Disease Dx tests.</title>
        <authorList>
            <person name="Minogue T."/>
            <person name="Wolcott M."/>
            <person name="Wasieloski L."/>
            <person name="Aguilar W."/>
            <person name="Moore D."/>
            <person name="Tallon L."/>
            <person name="Sadzewicz L."/>
            <person name="Ott S."/>
            <person name="Zhao X."/>
            <person name="Nagaraj S."/>
            <person name="Vavikolanu K."/>
            <person name="Aluvathingal J."/>
            <person name="Nadendla S."/>
            <person name="Sichtig H."/>
        </authorList>
    </citation>
    <scope>NUCLEOTIDE SEQUENCE [LARGE SCALE GENOMIC DNA]</scope>
    <source>
        <strain evidence="11">FDAARGOS_387</strain>
    </source>
</reference>
<name>A0A2C6DLR4_9GAMM</name>
<dbReference type="HAMAP" id="MF_00376">
    <property type="entry name" value="Dephospho_CoA_kinase"/>
    <property type="match status" value="1"/>
</dbReference>
<evidence type="ECO:0000256" key="6">
    <source>
        <dbReference type="ARBA" id="ARBA00022840"/>
    </source>
</evidence>
<dbReference type="PANTHER" id="PTHR10695">
    <property type="entry name" value="DEPHOSPHO-COA KINASE-RELATED"/>
    <property type="match status" value="1"/>
</dbReference>
<dbReference type="InterPro" id="IPR001977">
    <property type="entry name" value="Depp_CoAkinase"/>
</dbReference>
<evidence type="ECO:0000256" key="1">
    <source>
        <dbReference type="ARBA" id="ARBA00009018"/>
    </source>
</evidence>
<dbReference type="Gene3D" id="3.40.50.300">
    <property type="entry name" value="P-loop containing nucleotide triphosphate hydrolases"/>
    <property type="match status" value="1"/>
</dbReference>
<dbReference type="EC" id="2.7.1.24" evidence="8 9"/>
<comment type="catalytic activity">
    <reaction evidence="8">
        <text>3'-dephospho-CoA + ATP = ADP + CoA + H(+)</text>
        <dbReference type="Rhea" id="RHEA:18245"/>
        <dbReference type="ChEBI" id="CHEBI:15378"/>
        <dbReference type="ChEBI" id="CHEBI:30616"/>
        <dbReference type="ChEBI" id="CHEBI:57287"/>
        <dbReference type="ChEBI" id="CHEBI:57328"/>
        <dbReference type="ChEBI" id="CHEBI:456216"/>
        <dbReference type="EC" id="2.7.1.24"/>
    </reaction>
</comment>
<keyword evidence="5 8" id="KW-0418">Kinase</keyword>
<dbReference type="AlphaFoldDB" id="A0A2C6DLR4"/>
<evidence type="ECO:0000313" key="11">
    <source>
        <dbReference type="Proteomes" id="UP000224974"/>
    </source>
</evidence>